<keyword evidence="1" id="KW-0812">Transmembrane</keyword>
<evidence type="ECO:0000256" key="1">
    <source>
        <dbReference type="SAM" id="Phobius"/>
    </source>
</evidence>
<feature type="transmembrane region" description="Helical" evidence="1">
    <location>
        <begin position="129"/>
        <end position="149"/>
    </location>
</feature>
<dbReference type="OrthoDB" id="3354175at2759"/>
<organism evidence="2 3">
    <name type="scientific">Gymnopus androsaceus JB14</name>
    <dbReference type="NCBI Taxonomy" id="1447944"/>
    <lineage>
        <taxon>Eukaryota</taxon>
        <taxon>Fungi</taxon>
        <taxon>Dikarya</taxon>
        <taxon>Basidiomycota</taxon>
        <taxon>Agaricomycotina</taxon>
        <taxon>Agaricomycetes</taxon>
        <taxon>Agaricomycetidae</taxon>
        <taxon>Agaricales</taxon>
        <taxon>Marasmiineae</taxon>
        <taxon>Omphalotaceae</taxon>
        <taxon>Gymnopus</taxon>
    </lineage>
</organism>
<feature type="transmembrane region" description="Helical" evidence="1">
    <location>
        <begin position="239"/>
        <end position="261"/>
    </location>
</feature>
<protein>
    <submittedName>
        <fullName evidence="2">Uncharacterized protein</fullName>
    </submittedName>
</protein>
<feature type="transmembrane region" description="Helical" evidence="1">
    <location>
        <begin position="209"/>
        <end position="233"/>
    </location>
</feature>
<feature type="transmembrane region" description="Helical" evidence="1">
    <location>
        <begin position="12"/>
        <end position="37"/>
    </location>
</feature>
<accession>A0A6A4GGU5</accession>
<evidence type="ECO:0000313" key="2">
    <source>
        <dbReference type="EMBL" id="KAE9384786.1"/>
    </source>
</evidence>
<dbReference type="AlphaFoldDB" id="A0A6A4GGU5"/>
<proteinExistence type="predicted"/>
<feature type="transmembrane region" description="Helical" evidence="1">
    <location>
        <begin position="49"/>
        <end position="67"/>
    </location>
</feature>
<evidence type="ECO:0000313" key="3">
    <source>
        <dbReference type="Proteomes" id="UP000799118"/>
    </source>
</evidence>
<feature type="transmembrane region" description="Helical" evidence="1">
    <location>
        <begin position="169"/>
        <end position="189"/>
    </location>
</feature>
<name>A0A6A4GGU5_9AGAR</name>
<gene>
    <name evidence="2" type="ORF">BT96DRAFT_622171</name>
</gene>
<sequence length="345" mass="37477">MGGAIKLDAVSLVSIFTECILYGYFSVLAVIALYILLSKRAKHQKLNKPMVAVSIVMFILGTIHAGVDLRRLLVAFLDQSDDTGGAIAYLSEVNTVLYAIKSTAYCMQTLIGDGFVLYRLYLVWNGKKIIVIPIAICFVASIGVGIGALQGFARASPAAPVFINDLQNWIVSFFSLTLFTNFSCTSLIAGRIWWVHRRTMGLVVSGHSLVPAAVVIIESGAIYSVCLIILLSLYLSGSFAQYIVLDAVTQVIGIVFSLIIVRVGLGLSSDQTEGETKKLTTLFSSNPTDSRQHHSAYPMRNIAIKIDSATHNDSMGTDFQDGRFENSALSEQESGSHRKGASEYL</sequence>
<keyword evidence="1" id="KW-0472">Membrane</keyword>
<keyword evidence="1" id="KW-1133">Transmembrane helix</keyword>
<keyword evidence="3" id="KW-1185">Reference proteome</keyword>
<dbReference type="Proteomes" id="UP000799118">
    <property type="component" value="Unassembled WGS sequence"/>
</dbReference>
<dbReference type="EMBL" id="ML770081">
    <property type="protein sequence ID" value="KAE9384786.1"/>
    <property type="molecule type" value="Genomic_DNA"/>
</dbReference>
<reference evidence="2" key="1">
    <citation type="journal article" date="2019" name="Environ. Microbiol.">
        <title>Fungal ecological strategies reflected in gene transcription - a case study of two litter decomposers.</title>
        <authorList>
            <person name="Barbi F."/>
            <person name="Kohler A."/>
            <person name="Barry K."/>
            <person name="Baskaran P."/>
            <person name="Daum C."/>
            <person name="Fauchery L."/>
            <person name="Ihrmark K."/>
            <person name="Kuo A."/>
            <person name="LaButti K."/>
            <person name="Lipzen A."/>
            <person name="Morin E."/>
            <person name="Grigoriev I.V."/>
            <person name="Henrissat B."/>
            <person name="Lindahl B."/>
            <person name="Martin F."/>
        </authorList>
    </citation>
    <scope>NUCLEOTIDE SEQUENCE</scope>
    <source>
        <strain evidence="2">JB14</strain>
    </source>
</reference>
<feature type="transmembrane region" description="Helical" evidence="1">
    <location>
        <begin position="102"/>
        <end position="122"/>
    </location>
</feature>